<evidence type="ECO:0000313" key="7">
    <source>
        <dbReference type="EMBL" id="HIR92682.1"/>
    </source>
</evidence>
<accession>A0A9D1JFY3</accession>
<dbReference type="GO" id="GO:0006302">
    <property type="term" value="P:double-strand break repair"/>
    <property type="evidence" value="ECO:0007669"/>
    <property type="project" value="InterPro"/>
</dbReference>
<sequence length="980" mass="112000">MKPLELVLCAFGSYGEEERIDFREAGAGLFLITGDTGAGKTTIFDGIVFALYGETSGRREGVMMRSQYAREGQETRVEFTFSQRGEEYRIVRSPSYFRRSKRKNKEGQYTAVQVPAMLEVYDGQGTAIPGKIPELNQKLQEMVGLDADQFRQTVMIAQGEYLNLLYASSRERKAIFGRLFHTDRYQRLQERLREEDKRLWGRLEDNRKAILQEQTHVQCLPSGSLKEQWEQAVGGTDILGQGTLKLLEEINREIGSRQQQVAEEETRRLGRQQQLTEAINQIRKDNQLLEQLDEARSCWQRCQSLEPEIEEKREQLRRAGKAVPVLEQEKYRSQLQEDQARTVQSLERFGKERREEESQLKKAQEEAAGAQEEMGRQQPRLLGNISRMEQILPKYQERQEQRAALEETKKELGDNEESFSRVKRELSQLAESLKGWYIQARESCRRAEEGYLRGYHHFLDTQAGVLAQELREGEPCPVCGSLAHPSPARRQPEDLTREQVEGLRQTWDKWSERLERITALGKRTLEGLKTHGQEETEESPEGLKASPEELARKTGAQEKSPSQPEQLPEALEARLEKLENRLGELERLLRQCQSRREALGRRLEGQQAALEQLEKSFSFGDKEELERQLAGAKACLEALQQRACQAAEELSALEQGARERQGRILELTERQKQQGESLKKAEETLARLLDEQGFESLEDCRSWSLEEQRREKLEEELETYRQQAAKAEASFRHLKEQAQGKEPKDTREQEELLSQAKEAGEQLRRELTLLAGIAGGNSQAERQLKRLGREREQLAEQYQTVHGLSRAANGAMSGSAKLDFQTYVQRQYFKQMIQAANRRLAAMSGGSFLLQCRELDQLGHRGEAGLDLDVYSVVTGKVRDVKTLSGGEAFLAALAMALGMADVIQGHAGSVRMEALFLDEGFGSLDEESRLRAIQVLQELTEGRRLIGIISHVTELKEQLERKLVVKKTRQGSKTHWQID</sequence>
<feature type="coiled-coil region" evidence="4">
    <location>
        <begin position="568"/>
        <end position="642"/>
    </location>
</feature>
<name>A0A9D1JFY3_9FIRM</name>
<dbReference type="EMBL" id="DVHU01000041">
    <property type="protein sequence ID" value="HIR92682.1"/>
    <property type="molecule type" value="Genomic_DNA"/>
</dbReference>
<dbReference type="PANTHER" id="PTHR32114">
    <property type="entry name" value="ABC TRANSPORTER ABCH.3"/>
    <property type="match status" value="1"/>
</dbReference>
<dbReference type="InterPro" id="IPR038729">
    <property type="entry name" value="Rad50/SbcC_AAA"/>
</dbReference>
<dbReference type="InterPro" id="IPR027417">
    <property type="entry name" value="P-loop_NTPase"/>
</dbReference>
<protein>
    <recommendedName>
        <fullName evidence="3">Nuclease SbcCD subunit C</fullName>
    </recommendedName>
</protein>
<comment type="caution">
    <text evidence="7">The sequence shown here is derived from an EMBL/GenBank/DDBJ whole genome shotgun (WGS) entry which is preliminary data.</text>
</comment>
<evidence type="ECO:0000256" key="3">
    <source>
        <dbReference type="ARBA" id="ARBA00013368"/>
    </source>
</evidence>
<feature type="compositionally biased region" description="Low complexity" evidence="5">
    <location>
        <begin position="366"/>
        <end position="376"/>
    </location>
</feature>
<dbReference type="SUPFAM" id="SSF52540">
    <property type="entry name" value="P-loop containing nucleoside triphosphate hydrolases"/>
    <property type="match status" value="1"/>
</dbReference>
<feature type="region of interest" description="Disordered" evidence="5">
    <location>
        <begin position="525"/>
        <end position="568"/>
    </location>
</feature>
<evidence type="ECO:0000256" key="5">
    <source>
        <dbReference type="SAM" id="MobiDB-lite"/>
    </source>
</evidence>
<dbReference type="Pfam" id="PF13476">
    <property type="entry name" value="AAA_23"/>
    <property type="match status" value="1"/>
</dbReference>
<comment type="similarity">
    <text evidence="1">Belongs to the SMC family. SbcC subfamily.</text>
</comment>
<feature type="compositionally biased region" description="Basic and acidic residues" evidence="5">
    <location>
        <begin position="546"/>
        <end position="556"/>
    </location>
</feature>
<keyword evidence="4" id="KW-0175">Coiled coil</keyword>
<evidence type="ECO:0000313" key="8">
    <source>
        <dbReference type="Proteomes" id="UP000886841"/>
    </source>
</evidence>
<dbReference type="AlphaFoldDB" id="A0A9D1JFY3"/>
<feature type="domain" description="Rad50/SbcC-type AAA" evidence="6">
    <location>
        <begin position="6"/>
        <end position="316"/>
    </location>
</feature>
<feature type="region of interest" description="Disordered" evidence="5">
    <location>
        <begin position="350"/>
        <end position="376"/>
    </location>
</feature>
<dbReference type="Pfam" id="PF13558">
    <property type="entry name" value="SbcC_Walker_B"/>
    <property type="match status" value="1"/>
</dbReference>
<feature type="region of interest" description="Disordered" evidence="5">
    <location>
        <begin position="734"/>
        <end position="757"/>
    </location>
</feature>
<dbReference type="PANTHER" id="PTHR32114:SF2">
    <property type="entry name" value="ABC TRANSPORTER ABCH.3"/>
    <property type="match status" value="1"/>
</dbReference>
<dbReference type="Proteomes" id="UP000886841">
    <property type="component" value="Unassembled WGS sequence"/>
</dbReference>
<feature type="compositionally biased region" description="Basic and acidic residues" evidence="5">
    <location>
        <begin position="525"/>
        <end position="534"/>
    </location>
</feature>
<gene>
    <name evidence="7" type="ORF">IAB98_04605</name>
</gene>
<dbReference type="Gene3D" id="3.40.50.300">
    <property type="entry name" value="P-loop containing nucleotide triphosphate hydrolases"/>
    <property type="match status" value="2"/>
</dbReference>
<evidence type="ECO:0000256" key="4">
    <source>
        <dbReference type="SAM" id="Coils"/>
    </source>
</evidence>
<evidence type="ECO:0000256" key="2">
    <source>
        <dbReference type="ARBA" id="ARBA00011322"/>
    </source>
</evidence>
<feature type="compositionally biased region" description="Basic and acidic residues" evidence="5">
    <location>
        <begin position="734"/>
        <end position="750"/>
    </location>
</feature>
<comment type="subunit">
    <text evidence="2">Heterodimer of SbcC and SbcD.</text>
</comment>
<feature type="compositionally biased region" description="Basic and acidic residues" evidence="5">
    <location>
        <begin position="350"/>
        <end position="365"/>
    </location>
</feature>
<organism evidence="7 8">
    <name type="scientific">Candidatus Egerieimonas intestinavium</name>
    <dbReference type="NCBI Taxonomy" id="2840777"/>
    <lineage>
        <taxon>Bacteria</taxon>
        <taxon>Bacillati</taxon>
        <taxon>Bacillota</taxon>
        <taxon>Clostridia</taxon>
        <taxon>Lachnospirales</taxon>
        <taxon>Lachnospiraceae</taxon>
        <taxon>Lachnospiraceae incertae sedis</taxon>
        <taxon>Candidatus Egerieimonas</taxon>
    </lineage>
</organism>
<proteinExistence type="inferred from homology"/>
<reference evidence="7" key="1">
    <citation type="submission" date="2020-10" db="EMBL/GenBank/DDBJ databases">
        <authorList>
            <person name="Gilroy R."/>
        </authorList>
    </citation>
    <scope>NUCLEOTIDE SEQUENCE</scope>
    <source>
        <strain evidence="7">ChiSxjej1B13-7041</strain>
    </source>
</reference>
<dbReference type="GO" id="GO:0016887">
    <property type="term" value="F:ATP hydrolysis activity"/>
    <property type="evidence" value="ECO:0007669"/>
    <property type="project" value="InterPro"/>
</dbReference>
<reference evidence="7" key="2">
    <citation type="journal article" date="2021" name="PeerJ">
        <title>Extensive microbial diversity within the chicken gut microbiome revealed by metagenomics and culture.</title>
        <authorList>
            <person name="Gilroy R."/>
            <person name="Ravi A."/>
            <person name="Getino M."/>
            <person name="Pursley I."/>
            <person name="Horton D.L."/>
            <person name="Alikhan N.F."/>
            <person name="Baker D."/>
            <person name="Gharbi K."/>
            <person name="Hall N."/>
            <person name="Watson M."/>
            <person name="Adriaenssens E.M."/>
            <person name="Foster-Nyarko E."/>
            <person name="Jarju S."/>
            <person name="Secka A."/>
            <person name="Antonio M."/>
            <person name="Oren A."/>
            <person name="Chaudhuri R.R."/>
            <person name="La Ragione R."/>
            <person name="Hildebrand F."/>
            <person name="Pallen M.J."/>
        </authorList>
    </citation>
    <scope>NUCLEOTIDE SEQUENCE</scope>
    <source>
        <strain evidence="7">ChiSxjej1B13-7041</strain>
    </source>
</reference>
<evidence type="ECO:0000256" key="1">
    <source>
        <dbReference type="ARBA" id="ARBA00006930"/>
    </source>
</evidence>
<evidence type="ECO:0000259" key="6">
    <source>
        <dbReference type="Pfam" id="PF13476"/>
    </source>
</evidence>